<evidence type="ECO:0000313" key="3">
    <source>
        <dbReference type="EMBL" id="SKC69413.1"/>
    </source>
</evidence>
<keyword evidence="4" id="KW-1185">Reference proteome</keyword>
<protein>
    <recommendedName>
        <fullName evidence="5">Lipoprotein</fullName>
    </recommendedName>
</protein>
<keyword evidence="1" id="KW-0175">Coiled coil</keyword>
<reference evidence="3 4" key="1">
    <citation type="submission" date="2017-02" db="EMBL/GenBank/DDBJ databases">
        <authorList>
            <person name="Peterson S.W."/>
        </authorList>
    </citation>
    <scope>NUCLEOTIDE SEQUENCE [LARGE SCALE GENOMIC DNA]</scope>
    <source>
        <strain evidence="3 4">M1</strain>
    </source>
</reference>
<dbReference type="PROSITE" id="PS51257">
    <property type="entry name" value="PROKAR_LIPOPROTEIN"/>
    <property type="match status" value="1"/>
</dbReference>
<keyword evidence="2" id="KW-0732">Signal</keyword>
<dbReference type="Proteomes" id="UP000190285">
    <property type="component" value="Unassembled WGS sequence"/>
</dbReference>
<feature type="chain" id="PRO_5039229715" description="Lipoprotein" evidence="2">
    <location>
        <begin position="22"/>
        <end position="211"/>
    </location>
</feature>
<accession>A0A1T5L0H7</accession>
<dbReference type="AlphaFoldDB" id="A0A1T5L0H7"/>
<evidence type="ECO:0000313" key="4">
    <source>
        <dbReference type="Proteomes" id="UP000190285"/>
    </source>
</evidence>
<proteinExistence type="predicted"/>
<evidence type="ECO:0000256" key="2">
    <source>
        <dbReference type="SAM" id="SignalP"/>
    </source>
</evidence>
<dbReference type="RefSeq" id="WP_079491704.1">
    <property type="nucleotide sequence ID" value="NZ_FUZT01000005.1"/>
</dbReference>
<evidence type="ECO:0000256" key="1">
    <source>
        <dbReference type="SAM" id="Coils"/>
    </source>
</evidence>
<evidence type="ECO:0008006" key="5">
    <source>
        <dbReference type="Google" id="ProtNLM"/>
    </source>
</evidence>
<dbReference type="EMBL" id="FUZT01000005">
    <property type="protein sequence ID" value="SKC69413.1"/>
    <property type="molecule type" value="Genomic_DNA"/>
</dbReference>
<organism evidence="3 4">
    <name type="scientific">Maledivibacter halophilus</name>
    <dbReference type="NCBI Taxonomy" id="36842"/>
    <lineage>
        <taxon>Bacteria</taxon>
        <taxon>Bacillati</taxon>
        <taxon>Bacillota</taxon>
        <taxon>Clostridia</taxon>
        <taxon>Peptostreptococcales</taxon>
        <taxon>Caminicellaceae</taxon>
        <taxon>Maledivibacter</taxon>
    </lineage>
</organism>
<feature type="coiled-coil region" evidence="1">
    <location>
        <begin position="46"/>
        <end position="80"/>
    </location>
</feature>
<sequence length="211" mass="24346">MKKLIAVGKVLLIVALIFTLAACSNENKVSATEEIDVDKSMDKGAIEQQNENKQNTKLDTKEKEELINKFTETLKNTQNRKVMFGEFLDDNHYVYVSTDQLDQQNEKILIVNLNDGNAVIQYEGGDVNDKPILQIHKLFINRLNDCENPNVCVFRKNEEYTKVEIFEITNNGKEIHHVDSCRRDNKTGEYTGNENYKYVLDFSFSSDYCNE</sequence>
<gene>
    <name evidence="3" type="ORF">SAMN02194393_02255</name>
</gene>
<feature type="signal peptide" evidence="2">
    <location>
        <begin position="1"/>
        <end position="21"/>
    </location>
</feature>
<name>A0A1T5L0H7_9FIRM</name>
<dbReference type="STRING" id="36842.SAMN02194393_02255"/>